<dbReference type="SUPFAM" id="SSF53850">
    <property type="entry name" value="Periplasmic binding protein-like II"/>
    <property type="match status" value="1"/>
</dbReference>
<evidence type="ECO:0000313" key="6">
    <source>
        <dbReference type="EMBL" id="QNN58562.1"/>
    </source>
</evidence>
<protein>
    <submittedName>
        <fullName evidence="6">LysR family transcriptional regulator</fullName>
    </submittedName>
</protein>
<dbReference type="InterPro" id="IPR000847">
    <property type="entry name" value="LysR_HTH_N"/>
</dbReference>
<dbReference type="Pfam" id="PF03466">
    <property type="entry name" value="LysR_substrate"/>
    <property type="match status" value="1"/>
</dbReference>
<dbReference type="InterPro" id="IPR036390">
    <property type="entry name" value="WH_DNA-bd_sf"/>
</dbReference>
<reference evidence="6 7" key="1">
    <citation type="submission" date="2020-08" db="EMBL/GenBank/DDBJ databases">
        <title>Genome sequence of Diaphorobacter ruginosibacter DSM 27467T.</title>
        <authorList>
            <person name="Hyun D.-W."/>
            <person name="Bae J.-W."/>
        </authorList>
    </citation>
    <scope>NUCLEOTIDE SEQUENCE [LARGE SCALE GENOMIC DNA]</scope>
    <source>
        <strain evidence="6 7">DSM 27467</strain>
    </source>
</reference>
<dbReference type="FunFam" id="1.10.10.10:FF:000001">
    <property type="entry name" value="LysR family transcriptional regulator"/>
    <property type="match status" value="1"/>
</dbReference>
<evidence type="ECO:0000256" key="1">
    <source>
        <dbReference type="ARBA" id="ARBA00009437"/>
    </source>
</evidence>
<dbReference type="InterPro" id="IPR005119">
    <property type="entry name" value="LysR_subst-bd"/>
</dbReference>
<dbReference type="Proteomes" id="UP000515811">
    <property type="component" value="Chromosome"/>
</dbReference>
<dbReference type="InterPro" id="IPR036388">
    <property type="entry name" value="WH-like_DNA-bd_sf"/>
</dbReference>
<dbReference type="SUPFAM" id="SSF46785">
    <property type="entry name" value="Winged helix' DNA-binding domain"/>
    <property type="match status" value="1"/>
</dbReference>
<accession>A0A7G9RSI7</accession>
<gene>
    <name evidence="6" type="ORF">H9K76_06905</name>
</gene>
<dbReference type="PANTHER" id="PTHR30126:SF91">
    <property type="entry name" value="LYSR FAMILY TRANSCRIPTIONAL REGULATOR"/>
    <property type="match status" value="1"/>
</dbReference>
<dbReference type="GO" id="GO:0003700">
    <property type="term" value="F:DNA-binding transcription factor activity"/>
    <property type="evidence" value="ECO:0007669"/>
    <property type="project" value="InterPro"/>
</dbReference>
<evidence type="ECO:0000256" key="3">
    <source>
        <dbReference type="ARBA" id="ARBA00023125"/>
    </source>
</evidence>
<dbReference type="PANTHER" id="PTHR30126">
    <property type="entry name" value="HTH-TYPE TRANSCRIPTIONAL REGULATOR"/>
    <property type="match status" value="1"/>
</dbReference>
<proteinExistence type="inferred from homology"/>
<comment type="similarity">
    <text evidence="1">Belongs to the LysR transcriptional regulatory family.</text>
</comment>
<dbReference type="Pfam" id="PF00126">
    <property type="entry name" value="HTH_1"/>
    <property type="match status" value="1"/>
</dbReference>
<sequence>MAYSLEQLQIFAAIAKAGSFSEAARQMGRTQSSVSTAIANLEADWNVLLFDRSTKVPVMTESGRRLLREAHDVMESCLLLDGHAQSLGEANEARITLAIEVPYNVLMPLLLAFAQQFPFVDLDIRNSLDGDVSAQVHDGGVQLGVAFSQPQYERSIGFVQMGKLVMSHVVAREHPLAAPQRVSFAQLRKHRRLAFSALGERLPSSEYLAAPRCWRAVSYTAMLEMVKAGIGWATLPRTMILRELEEGQLVELRLEAYPNTDWLVAVDLLWNKGQRLSAGALWLKNELANFKVREKDSAGLWTAF</sequence>
<dbReference type="EMBL" id="CP060714">
    <property type="protein sequence ID" value="QNN58562.1"/>
    <property type="molecule type" value="Genomic_DNA"/>
</dbReference>
<dbReference type="RefSeq" id="WP_187599054.1">
    <property type="nucleotide sequence ID" value="NZ_CP060714.1"/>
</dbReference>
<name>A0A7G9RSI7_9BURK</name>
<keyword evidence="7" id="KW-1185">Reference proteome</keyword>
<dbReference type="GO" id="GO:0000976">
    <property type="term" value="F:transcription cis-regulatory region binding"/>
    <property type="evidence" value="ECO:0007669"/>
    <property type="project" value="TreeGrafter"/>
</dbReference>
<keyword evidence="4" id="KW-0804">Transcription</keyword>
<dbReference type="Gene3D" id="3.40.190.290">
    <property type="match status" value="1"/>
</dbReference>
<organism evidence="6 7">
    <name type="scientific">Diaphorobacter ruginosibacter</name>
    <dbReference type="NCBI Taxonomy" id="1715720"/>
    <lineage>
        <taxon>Bacteria</taxon>
        <taxon>Pseudomonadati</taxon>
        <taxon>Pseudomonadota</taxon>
        <taxon>Betaproteobacteria</taxon>
        <taxon>Burkholderiales</taxon>
        <taxon>Comamonadaceae</taxon>
        <taxon>Diaphorobacter</taxon>
    </lineage>
</organism>
<keyword evidence="2" id="KW-0805">Transcription regulation</keyword>
<evidence type="ECO:0000256" key="4">
    <source>
        <dbReference type="ARBA" id="ARBA00023163"/>
    </source>
</evidence>
<evidence type="ECO:0000313" key="7">
    <source>
        <dbReference type="Proteomes" id="UP000515811"/>
    </source>
</evidence>
<feature type="domain" description="HTH lysR-type" evidence="5">
    <location>
        <begin position="1"/>
        <end position="60"/>
    </location>
</feature>
<keyword evidence="3" id="KW-0238">DNA-binding</keyword>
<evidence type="ECO:0000256" key="2">
    <source>
        <dbReference type="ARBA" id="ARBA00023015"/>
    </source>
</evidence>
<dbReference type="PROSITE" id="PS50931">
    <property type="entry name" value="HTH_LYSR"/>
    <property type="match status" value="1"/>
</dbReference>
<dbReference type="CDD" id="cd05466">
    <property type="entry name" value="PBP2_LTTR_substrate"/>
    <property type="match status" value="1"/>
</dbReference>
<evidence type="ECO:0000259" key="5">
    <source>
        <dbReference type="PROSITE" id="PS50931"/>
    </source>
</evidence>
<dbReference type="KEGG" id="drg:H9K76_06905"/>
<dbReference type="Gene3D" id="1.10.10.10">
    <property type="entry name" value="Winged helix-like DNA-binding domain superfamily/Winged helix DNA-binding domain"/>
    <property type="match status" value="1"/>
</dbReference>
<dbReference type="AlphaFoldDB" id="A0A7G9RSI7"/>